<evidence type="ECO:0000313" key="2">
    <source>
        <dbReference type="EMBL" id="GAX11669.1"/>
    </source>
</evidence>
<gene>
    <name evidence="2" type="ORF">FisN_7Lh035</name>
</gene>
<comment type="caution">
    <text evidence="2">The sequence shown here is derived from an EMBL/GenBank/DDBJ whole genome shotgun (WGS) entry which is preliminary data.</text>
</comment>
<evidence type="ECO:0000256" key="1">
    <source>
        <dbReference type="SAM" id="MobiDB-lite"/>
    </source>
</evidence>
<accession>A0A1Z5JCG1</accession>
<dbReference type="OrthoDB" id="231523at2759"/>
<dbReference type="AlphaFoldDB" id="A0A1Z5JCG1"/>
<dbReference type="InParanoid" id="A0A1Z5JCG1"/>
<feature type="compositionally biased region" description="Basic and acidic residues" evidence="1">
    <location>
        <begin position="7"/>
        <end position="20"/>
    </location>
</feature>
<feature type="compositionally biased region" description="Acidic residues" evidence="1">
    <location>
        <begin position="116"/>
        <end position="141"/>
    </location>
</feature>
<keyword evidence="3" id="KW-1185">Reference proteome</keyword>
<protein>
    <submittedName>
        <fullName evidence="2">Uncharacterized protein</fullName>
    </submittedName>
</protein>
<feature type="compositionally biased region" description="Low complexity" evidence="1">
    <location>
        <begin position="22"/>
        <end position="34"/>
    </location>
</feature>
<feature type="region of interest" description="Disordered" evidence="1">
    <location>
        <begin position="1"/>
        <end position="34"/>
    </location>
</feature>
<organism evidence="2 3">
    <name type="scientific">Fistulifera solaris</name>
    <name type="common">Oleaginous diatom</name>
    <dbReference type="NCBI Taxonomy" id="1519565"/>
    <lineage>
        <taxon>Eukaryota</taxon>
        <taxon>Sar</taxon>
        <taxon>Stramenopiles</taxon>
        <taxon>Ochrophyta</taxon>
        <taxon>Bacillariophyta</taxon>
        <taxon>Bacillariophyceae</taxon>
        <taxon>Bacillariophycidae</taxon>
        <taxon>Naviculales</taxon>
        <taxon>Naviculaceae</taxon>
        <taxon>Fistulifera</taxon>
    </lineage>
</organism>
<reference evidence="2 3" key="1">
    <citation type="journal article" date="2015" name="Plant Cell">
        <title>Oil accumulation by the oleaginous diatom Fistulifera solaris as revealed by the genome and transcriptome.</title>
        <authorList>
            <person name="Tanaka T."/>
            <person name="Maeda Y."/>
            <person name="Veluchamy A."/>
            <person name="Tanaka M."/>
            <person name="Abida H."/>
            <person name="Marechal E."/>
            <person name="Bowler C."/>
            <person name="Muto M."/>
            <person name="Sunaga Y."/>
            <person name="Tanaka M."/>
            <person name="Yoshino T."/>
            <person name="Taniguchi T."/>
            <person name="Fukuda Y."/>
            <person name="Nemoto M."/>
            <person name="Matsumoto M."/>
            <person name="Wong P.S."/>
            <person name="Aburatani S."/>
            <person name="Fujibuchi W."/>
        </authorList>
    </citation>
    <scope>NUCLEOTIDE SEQUENCE [LARGE SCALE GENOMIC DNA]</scope>
    <source>
        <strain evidence="2 3">JPCC DA0580</strain>
    </source>
</reference>
<feature type="region of interest" description="Disordered" evidence="1">
    <location>
        <begin position="77"/>
        <end position="162"/>
    </location>
</feature>
<proteinExistence type="predicted"/>
<name>A0A1Z5JCG1_FISSO</name>
<dbReference type="Proteomes" id="UP000198406">
    <property type="component" value="Unassembled WGS sequence"/>
</dbReference>
<dbReference type="EMBL" id="BDSP01000044">
    <property type="protein sequence ID" value="GAX11669.1"/>
    <property type="molecule type" value="Genomic_DNA"/>
</dbReference>
<sequence>MAAIPVDDSHNNNNEEKETYTEDTTQSTTEAQESYIQDNFLDVVEAQHVKQNVQQDVQLTETEEILIEIANIEVEIPATEEAPYSETDEGKAPQFETDEGKAPQFETDEGKAPQLETDEGEAPQLETDEGEAPQATDDDKEEVPQSENDNSRPDNDNITRQSSMDYIREYFPECISETGMIDLKASGSYQPVLPGTQPRYDHFSCYLMKARYNCAHPPDYDKPEASDYELVLYLGYENNTKPCRLRSVSDALGGPVGLAQRPSPTSDTVPNSPIRITFHGSSYVRQMWEAMTCGFRDDITQLLAKQPGPDVSLPAMERRNHSLIGFSEIGKPIRSTEWIQKGRCHGVYKNELAEYYRAGVLQVPGDTIDGCNDSIAMVRFQQLVEVYYVFRPNDFSANAFNRIYSDFFQLTDNAGNDVSSISQKVTLNALVWNMGLEKPENILPNGVQAKQEIGVDPWLQILMALQRRDIGVYFGADNPWITKPPDGHPCMPGIPDDEVNLVLYSLYTGYTII</sequence>
<evidence type="ECO:0000313" key="3">
    <source>
        <dbReference type="Proteomes" id="UP000198406"/>
    </source>
</evidence>